<dbReference type="OrthoDB" id="2328781at2"/>
<reference evidence="2 3" key="1">
    <citation type="journal article" date="2011" name="J. Bacteriol.">
        <title>Complete genome sequencing of Lactobacillus acidophilus 30SC, isolated from swine intestine.</title>
        <authorList>
            <person name="Oh S."/>
            <person name="Roh H."/>
            <person name="Ko H.J."/>
            <person name="Kim S."/>
            <person name="Kim K.H."/>
            <person name="Lee S.E."/>
            <person name="Chang I.S."/>
            <person name="Kim S."/>
            <person name="Choi I.G."/>
        </authorList>
    </citation>
    <scope>NUCLEOTIDE SEQUENCE [LARGE SCALE GENOMIC DNA]</scope>
    <source>
        <strain evidence="2 3">30SC</strain>
    </source>
</reference>
<feature type="transmembrane region" description="Helical" evidence="1">
    <location>
        <begin position="50"/>
        <end position="70"/>
    </location>
</feature>
<dbReference type="STRING" id="1604.LAC30SC_06665"/>
<accession>F0TFG3</accession>
<protein>
    <submittedName>
        <fullName evidence="2">Uncharacterized protein</fullName>
    </submittedName>
</protein>
<keyword evidence="1" id="KW-1133">Transmembrane helix</keyword>
<dbReference type="KEGG" id="lai:LAC30SC_06665"/>
<evidence type="ECO:0000256" key="1">
    <source>
        <dbReference type="SAM" id="Phobius"/>
    </source>
</evidence>
<feature type="transmembrane region" description="Helical" evidence="1">
    <location>
        <begin position="12"/>
        <end position="38"/>
    </location>
</feature>
<proteinExistence type="predicted"/>
<organism evidence="2 3">
    <name type="scientific">Lactobacillus amylovorus</name>
    <dbReference type="NCBI Taxonomy" id="1604"/>
    <lineage>
        <taxon>Bacteria</taxon>
        <taxon>Bacillati</taxon>
        <taxon>Bacillota</taxon>
        <taxon>Bacilli</taxon>
        <taxon>Lactobacillales</taxon>
        <taxon>Lactobacillaceae</taxon>
        <taxon>Lactobacillus</taxon>
    </lineage>
</organism>
<dbReference type="EMBL" id="CP002559">
    <property type="protein sequence ID" value="ADZ07457.1"/>
    <property type="molecule type" value="Genomic_DNA"/>
</dbReference>
<evidence type="ECO:0000313" key="2">
    <source>
        <dbReference type="EMBL" id="ADZ07457.1"/>
    </source>
</evidence>
<dbReference type="RefSeq" id="WP_013642081.1">
    <property type="nucleotide sequence ID" value="NC_015214.1"/>
</dbReference>
<name>F0TFG3_LACAM</name>
<keyword evidence="1" id="KW-0812">Transmembrane</keyword>
<dbReference type="AlphaFoldDB" id="F0TFG3"/>
<reference key="2">
    <citation type="submission" date="2011-02" db="EMBL/GenBank/DDBJ databases">
        <authorList>
            <person name="Roh H."/>
            <person name="Ko H.-J."/>
            <person name="Kim S.-H."/>
            <person name="Choi I.-G."/>
            <person name="Oh S."/>
        </authorList>
    </citation>
    <scope>NUCLEOTIDE SEQUENCE</scope>
    <source>
        <strain>30SC</strain>
    </source>
</reference>
<sequence length="74" mass="8551">MNKYGKTKLDHFLSYFAMAFEKILEFMSILLIPLLVIQQTVIYGEHHPEQVLPVLMGLMIVIVVVGTYVLTRKK</sequence>
<evidence type="ECO:0000313" key="3">
    <source>
        <dbReference type="Proteomes" id="UP000007491"/>
    </source>
</evidence>
<keyword evidence="1" id="KW-0472">Membrane</keyword>
<gene>
    <name evidence="2" type="ordered locus">LAC30SC_06665</name>
</gene>
<dbReference type="HOGENOM" id="CLU_2569473_0_0_9"/>
<dbReference type="Proteomes" id="UP000007491">
    <property type="component" value="Chromosome"/>
</dbReference>